<keyword evidence="3" id="KW-1185">Reference proteome</keyword>
<dbReference type="Gene3D" id="3.50.50.60">
    <property type="entry name" value="FAD/NAD(P)-binding domain"/>
    <property type="match status" value="1"/>
</dbReference>
<dbReference type="AlphaFoldDB" id="A0A9Q8Z7X1"/>
<dbReference type="SUPFAM" id="SSF51905">
    <property type="entry name" value="FAD/NAD(P)-binding domain"/>
    <property type="match status" value="1"/>
</dbReference>
<dbReference type="EMBL" id="CP089276">
    <property type="protein sequence ID" value="USP76835.1"/>
    <property type="molecule type" value="Genomic_DNA"/>
</dbReference>
<protein>
    <recommendedName>
        <fullName evidence="1">FAD dependent oxidoreductase domain-containing protein</fullName>
    </recommendedName>
</protein>
<dbReference type="Proteomes" id="UP001056012">
    <property type="component" value="Chromosome 3"/>
</dbReference>
<dbReference type="PANTHER" id="PTHR13847">
    <property type="entry name" value="SARCOSINE DEHYDROGENASE-RELATED"/>
    <property type="match status" value="1"/>
</dbReference>
<dbReference type="OrthoDB" id="429143at2759"/>
<evidence type="ECO:0000313" key="2">
    <source>
        <dbReference type="EMBL" id="USP76835.1"/>
    </source>
</evidence>
<feature type="domain" description="FAD dependent oxidoreductase" evidence="1">
    <location>
        <begin position="43"/>
        <end position="421"/>
    </location>
</feature>
<dbReference type="Gene3D" id="3.30.9.10">
    <property type="entry name" value="D-Amino Acid Oxidase, subunit A, domain 2"/>
    <property type="match status" value="1"/>
</dbReference>
<dbReference type="VEuPathDB" id="FungiDB:yc1106_04109"/>
<dbReference type="InterPro" id="IPR006076">
    <property type="entry name" value="FAD-dep_OxRdtase"/>
</dbReference>
<organism evidence="2 3">
    <name type="scientific">Curvularia clavata</name>
    <dbReference type="NCBI Taxonomy" id="95742"/>
    <lineage>
        <taxon>Eukaryota</taxon>
        <taxon>Fungi</taxon>
        <taxon>Dikarya</taxon>
        <taxon>Ascomycota</taxon>
        <taxon>Pezizomycotina</taxon>
        <taxon>Dothideomycetes</taxon>
        <taxon>Pleosporomycetidae</taxon>
        <taxon>Pleosporales</taxon>
        <taxon>Pleosporineae</taxon>
        <taxon>Pleosporaceae</taxon>
        <taxon>Curvularia</taxon>
    </lineage>
</organism>
<dbReference type="Pfam" id="PF01266">
    <property type="entry name" value="DAO"/>
    <property type="match status" value="1"/>
</dbReference>
<sequence>MLTSPCGGSQQFPVANSVPSYWRKQLAPIDNHRSTIDLVTEADIVVIGAGYSGASIVHHLLEECSRTNRPIPSILILDAREACSGATGRNGGHLKPDPLLRAAGVLDSYGPAVAEHVASFERRQVDAIRDLVKREQIDCDYEDTKVMDICKYPQGRDKIKAIIEKVTKAGISTAKTVNFFTDKEAEEVSGVRGALSCHTYDGARLAPYRLVTHLLQNAVSSGVNLQTFTPVSDVRPIKADPKGFQWAVDTPRGTVKTKTVIYATNGYTAALVPEMKGKIVPVRGMVARLVGHNAPKLKHSYMMRLSDYEYDYMIPRPDGSIVVGGGRRDFYKNLNEWFDVADDSRLMASGQHYYDDYMQRHFSGWEDSGTQVEELWTGIMGYSNDEFPYVGPVGGRPGQYICAGFTGHGMPQIFLSAKAVALMVLTGDTENVDLPLPYRITEKRWTEPKDHAALKMWQQVQKDESVLAKL</sequence>
<reference evidence="2" key="1">
    <citation type="submission" date="2021-12" db="EMBL/GenBank/DDBJ databases">
        <title>Curvularia clavata genome.</title>
        <authorList>
            <person name="Cao Y."/>
        </authorList>
    </citation>
    <scope>NUCLEOTIDE SEQUENCE</scope>
    <source>
        <strain evidence="2">Yc1106</strain>
    </source>
</reference>
<accession>A0A9Q8Z7X1</accession>
<dbReference type="PANTHER" id="PTHR13847:SF279">
    <property type="entry name" value="FAD DEPENDENT OXIDOREDUCTASE DOMAIN-CONTAINING PROTEIN-RELATED"/>
    <property type="match status" value="1"/>
</dbReference>
<dbReference type="InterPro" id="IPR036188">
    <property type="entry name" value="FAD/NAD-bd_sf"/>
</dbReference>
<evidence type="ECO:0000259" key="1">
    <source>
        <dbReference type="Pfam" id="PF01266"/>
    </source>
</evidence>
<name>A0A9Q8Z7X1_CURCL</name>
<evidence type="ECO:0000313" key="3">
    <source>
        <dbReference type="Proteomes" id="UP001056012"/>
    </source>
</evidence>
<dbReference type="GO" id="GO:0005737">
    <property type="term" value="C:cytoplasm"/>
    <property type="evidence" value="ECO:0007669"/>
    <property type="project" value="TreeGrafter"/>
</dbReference>
<gene>
    <name evidence="2" type="ORF">yc1106_04109</name>
</gene>
<proteinExistence type="predicted"/>